<evidence type="ECO:0000313" key="2">
    <source>
        <dbReference type="WBParaSite" id="PgR100X_g019_t01"/>
    </source>
</evidence>
<organism evidence="1 2">
    <name type="scientific">Parascaris univalens</name>
    <name type="common">Nematode worm</name>
    <dbReference type="NCBI Taxonomy" id="6257"/>
    <lineage>
        <taxon>Eukaryota</taxon>
        <taxon>Metazoa</taxon>
        <taxon>Ecdysozoa</taxon>
        <taxon>Nematoda</taxon>
        <taxon>Chromadorea</taxon>
        <taxon>Rhabditida</taxon>
        <taxon>Spirurina</taxon>
        <taxon>Ascaridomorpha</taxon>
        <taxon>Ascaridoidea</taxon>
        <taxon>Ascarididae</taxon>
        <taxon>Parascaris</taxon>
    </lineage>
</organism>
<evidence type="ECO:0000313" key="1">
    <source>
        <dbReference type="Proteomes" id="UP000887569"/>
    </source>
</evidence>
<dbReference type="WBParaSite" id="PgR100X_g019_t01">
    <property type="protein sequence ID" value="PgR100X_g019_t01"/>
    <property type="gene ID" value="PgR100X_g019"/>
</dbReference>
<dbReference type="AlphaFoldDB" id="A0A915C837"/>
<name>A0A915C837_PARUN</name>
<sequence length="176" mass="20340">MLPTIASAKDIPRTCKTWHRSQQGKEENPVGETHTQTIRTVAAIATPEQQERDKTVLLLFTSLCTDQKRSRTEKDLEICFEKNDLFTQLTTPIPPPSLYQSKDSKGRVRDATLQTDDELAMKRFDESITFKDGRYYCSWPWKQDGGKFDCNFSLCMGRLKTSLKRLQKDPQLLRAY</sequence>
<reference evidence="2" key="1">
    <citation type="submission" date="2022-11" db="UniProtKB">
        <authorList>
            <consortium name="WormBaseParasite"/>
        </authorList>
    </citation>
    <scope>IDENTIFICATION</scope>
</reference>
<protein>
    <submittedName>
        <fullName evidence="2">Uncharacterized protein</fullName>
    </submittedName>
</protein>
<keyword evidence="1" id="KW-1185">Reference proteome</keyword>
<proteinExistence type="predicted"/>
<accession>A0A915C837</accession>
<dbReference type="Proteomes" id="UP000887569">
    <property type="component" value="Unplaced"/>
</dbReference>